<comment type="caution">
    <text evidence="3">The sequence shown here is derived from an EMBL/GenBank/DDBJ whole genome shotgun (WGS) entry which is preliminary data.</text>
</comment>
<reference evidence="3 4" key="1">
    <citation type="journal article" date="2019" name="Int. J. Syst. Evol. Microbiol.">
        <title>The Global Catalogue of Microorganisms (GCM) 10K type strain sequencing project: providing services to taxonomists for standard genome sequencing and annotation.</title>
        <authorList>
            <consortium name="The Broad Institute Genomics Platform"/>
            <consortium name="The Broad Institute Genome Sequencing Center for Infectious Disease"/>
            <person name="Wu L."/>
            <person name="Ma J."/>
        </authorList>
    </citation>
    <scope>NUCLEOTIDE SEQUENCE [LARGE SCALE GENOMIC DNA]</scope>
    <source>
        <strain evidence="3 4">JCM 11136</strain>
    </source>
</reference>
<sequence length="121" mass="12979">MDGVAEPPLDAAFEHGLLLLDGELSGLAAGALRYLPPGRETVRLSGRGRALLIGGEPFAEEIVMWWNFVGRDHDDIVAFREAWTRGEGFGTVTGFDGAALPAPDLPGTPLRPRGRERQVTG</sequence>
<feature type="domain" description="Pirin C-terminal" evidence="2">
    <location>
        <begin position="38"/>
        <end position="86"/>
    </location>
</feature>
<dbReference type="EMBL" id="BAAAHQ010000049">
    <property type="protein sequence ID" value="GAA0951303.1"/>
    <property type="molecule type" value="Genomic_DNA"/>
</dbReference>
<gene>
    <name evidence="3" type="ORF">GCM10009560_71850</name>
</gene>
<evidence type="ECO:0000313" key="3">
    <source>
        <dbReference type="EMBL" id="GAA0951303.1"/>
    </source>
</evidence>
<evidence type="ECO:0000256" key="1">
    <source>
        <dbReference type="SAM" id="MobiDB-lite"/>
    </source>
</evidence>
<accession>A0ABN1R3A1</accession>
<organism evidence="3 4">
    <name type="scientific">Nonomuraea longicatena</name>
    <dbReference type="NCBI Taxonomy" id="83682"/>
    <lineage>
        <taxon>Bacteria</taxon>
        <taxon>Bacillati</taxon>
        <taxon>Actinomycetota</taxon>
        <taxon>Actinomycetes</taxon>
        <taxon>Streptosporangiales</taxon>
        <taxon>Streptosporangiaceae</taxon>
        <taxon>Nonomuraea</taxon>
    </lineage>
</organism>
<evidence type="ECO:0000259" key="2">
    <source>
        <dbReference type="Pfam" id="PF05726"/>
    </source>
</evidence>
<protein>
    <recommendedName>
        <fullName evidence="2">Pirin C-terminal domain-containing protein</fullName>
    </recommendedName>
</protein>
<dbReference type="Proteomes" id="UP001501578">
    <property type="component" value="Unassembled WGS sequence"/>
</dbReference>
<feature type="region of interest" description="Disordered" evidence="1">
    <location>
        <begin position="96"/>
        <end position="121"/>
    </location>
</feature>
<proteinExistence type="predicted"/>
<keyword evidence="4" id="KW-1185">Reference proteome</keyword>
<dbReference type="Pfam" id="PF05726">
    <property type="entry name" value="Pirin_C"/>
    <property type="match status" value="1"/>
</dbReference>
<evidence type="ECO:0000313" key="4">
    <source>
        <dbReference type="Proteomes" id="UP001501578"/>
    </source>
</evidence>
<dbReference type="InterPro" id="IPR011051">
    <property type="entry name" value="RmlC_Cupin_sf"/>
</dbReference>
<dbReference type="InterPro" id="IPR008778">
    <property type="entry name" value="Pirin_C_dom"/>
</dbReference>
<dbReference type="SUPFAM" id="SSF51182">
    <property type="entry name" value="RmlC-like cupins"/>
    <property type="match status" value="1"/>
</dbReference>
<dbReference type="RefSeq" id="WP_343954760.1">
    <property type="nucleotide sequence ID" value="NZ_BAAAHQ010000049.1"/>
</dbReference>
<name>A0ABN1R3A1_9ACTN</name>